<evidence type="ECO:0000256" key="1">
    <source>
        <dbReference type="SAM" id="SignalP"/>
    </source>
</evidence>
<evidence type="ECO:0000313" key="3">
    <source>
        <dbReference type="Proteomes" id="UP001211987"/>
    </source>
</evidence>
<evidence type="ECO:0000313" key="2">
    <source>
        <dbReference type="EMBL" id="MDB7085545.1"/>
    </source>
</evidence>
<dbReference type="Pfam" id="PF20585">
    <property type="entry name" value="Pectate_lyase_5"/>
    <property type="match status" value="1"/>
</dbReference>
<comment type="caution">
    <text evidence="2">The sequence shown here is derived from an EMBL/GenBank/DDBJ whole genome shotgun (WGS) entry which is preliminary data.</text>
</comment>
<proteinExistence type="predicted"/>
<gene>
    <name evidence="2" type="ORF">PM738_17220</name>
</gene>
<accession>A0AB35IPE4</accession>
<feature type="chain" id="PRO_5044251093" evidence="1">
    <location>
        <begin position="24"/>
        <end position="142"/>
    </location>
</feature>
<sequence length="142" mass="15651">MKKIATIILSFLLMLMLSITASAQTTTSVSTDEELVAAIESKETTVIVLNSDISFKNGDNNPNKISNILDLSGKTLNLNNHTLKSYHFDVVFEGNDFIIHNGIIDSNNGSDYPLFIGDSPSNNVLIENVRLMVESIYTIQIK</sequence>
<protein>
    <submittedName>
        <fullName evidence="2">Uncharacterized protein</fullName>
    </submittedName>
</protein>
<dbReference type="RefSeq" id="WP_272019265.1">
    <property type="nucleotide sequence ID" value="NZ_JAQLKE010000043.1"/>
</dbReference>
<dbReference type="Proteomes" id="UP001211987">
    <property type="component" value="Unassembled WGS sequence"/>
</dbReference>
<dbReference type="InterPro" id="IPR011050">
    <property type="entry name" value="Pectin_lyase_fold/virulence"/>
</dbReference>
<dbReference type="InterPro" id="IPR046776">
    <property type="entry name" value="Pectate_lyase_5"/>
</dbReference>
<name>A0AB35IPE4_9FIRM</name>
<reference evidence="2" key="1">
    <citation type="submission" date="2023-01" db="EMBL/GenBank/DDBJ databases">
        <title>Human gut microbiome strain richness.</title>
        <authorList>
            <person name="Chen-Liaw A."/>
        </authorList>
    </citation>
    <scope>NUCLEOTIDE SEQUENCE</scope>
    <source>
        <strain evidence="2">1001217st2_G6_1001217B_191108</strain>
    </source>
</reference>
<dbReference type="EMBL" id="JAQLKE010000043">
    <property type="protein sequence ID" value="MDB7085545.1"/>
    <property type="molecule type" value="Genomic_DNA"/>
</dbReference>
<keyword evidence="1" id="KW-0732">Signal</keyword>
<dbReference type="AlphaFoldDB" id="A0AB35IPE4"/>
<feature type="signal peptide" evidence="1">
    <location>
        <begin position="1"/>
        <end position="23"/>
    </location>
</feature>
<organism evidence="2 3">
    <name type="scientific">Thomasclavelia ramosa</name>
    <dbReference type="NCBI Taxonomy" id="1547"/>
    <lineage>
        <taxon>Bacteria</taxon>
        <taxon>Bacillati</taxon>
        <taxon>Bacillota</taxon>
        <taxon>Erysipelotrichia</taxon>
        <taxon>Erysipelotrichales</taxon>
        <taxon>Coprobacillaceae</taxon>
        <taxon>Thomasclavelia</taxon>
    </lineage>
</organism>
<dbReference type="SUPFAM" id="SSF51126">
    <property type="entry name" value="Pectin lyase-like"/>
    <property type="match status" value="1"/>
</dbReference>